<organism evidence="2 3">
    <name type="scientific">Actinophytocola xanthii</name>
    <dbReference type="NCBI Taxonomy" id="1912961"/>
    <lineage>
        <taxon>Bacteria</taxon>
        <taxon>Bacillati</taxon>
        <taxon>Actinomycetota</taxon>
        <taxon>Actinomycetes</taxon>
        <taxon>Pseudonocardiales</taxon>
        <taxon>Pseudonocardiaceae</taxon>
    </lineage>
</organism>
<dbReference type="EMBL" id="MSIE01000020">
    <property type="protein sequence ID" value="OLF17171.1"/>
    <property type="molecule type" value="Genomic_DNA"/>
</dbReference>
<protein>
    <submittedName>
        <fullName evidence="2">Uncharacterized protein</fullName>
    </submittedName>
</protein>
<feature type="transmembrane region" description="Helical" evidence="1">
    <location>
        <begin position="20"/>
        <end position="44"/>
    </location>
</feature>
<dbReference type="InterPro" id="IPR031876">
    <property type="entry name" value="DUF4760"/>
</dbReference>
<name>A0A1Q8CS26_9PSEU</name>
<dbReference type="OrthoDB" id="5192616at2"/>
<feature type="transmembrane region" description="Helical" evidence="1">
    <location>
        <begin position="50"/>
        <end position="68"/>
    </location>
</feature>
<evidence type="ECO:0000313" key="2">
    <source>
        <dbReference type="EMBL" id="OLF17171.1"/>
    </source>
</evidence>
<accession>A0A1Q8CS26</accession>
<keyword evidence="3" id="KW-1185">Reference proteome</keyword>
<reference evidence="2 3" key="1">
    <citation type="submission" date="2016-12" db="EMBL/GenBank/DDBJ databases">
        <title>The draft genome sequence of Actinophytocola sp. 11-183.</title>
        <authorList>
            <person name="Wang W."/>
            <person name="Yuan L."/>
        </authorList>
    </citation>
    <scope>NUCLEOTIDE SEQUENCE [LARGE SCALE GENOMIC DNA]</scope>
    <source>
        <strain evidence="2 3">11-183</strain>
    </source>
</reference>
<dbReference type="RefSeq" id="WP_075125909.1">
    <property type="nucleotide sequence ID" value="NZ_MSIE01000020.1"/>
</dbReference>
<dbReference type="STRING" id="1912961.BU204_13030"/>
<sequence>MRRGDRVRRIRFRWSLAHPLVRLLVQATVAAAIAISVFAFLSIGDVINETAASVLVAVVFGAASVLQLRQAQRRQYTVGLLTNFQSSESLKTADMWMAARIGSRQELAANPPSDELVHVIAMLDYYEFLATLALRGFIDTPLVRTLRGGTMARCFTICRTYIMTCRSEIGSELYCNFELFVEEHNRTAKSG</sequence>
<gene>
    <name evidence="2" type="ORF">BU204_13030</name>
</gene>
<dbReference type="Pfam" id="PF15956">
    <property type="entry name" value="DUF4760"/>
    <property type="match status" value="1"/>
</dbReference>
<evidence type="ECO:0000256" key="1">
    <source>
        <dbReference type="SAM" id="Phobius"/>
    </source>
</evidence>
<dbReference type="Proteomes" id="UP000185596">
    <property type="component" value="Unassembled WGS sequence"/>
</dbReference>
<keyword evidence="1" id="KW-0812">Transmembrane</keyword>
<dbReference type="AlphaFoldDB" id="A0A1Q8CS26"/>
<comment type="caution">
    <text evidence="2">The sequence shown here is derived from an EMBL/GenBank/DDBJ whole genome shotgun (WGS) entry which is preliminary data.</text>
</comment>
<proteinExistence type="predicted"/>
<keyword evidence="1" id="KW-0472">Membrane</keyword>
<keyword evidence="1" id="KW-1133">Transmembrane helix</keyword>
<evidence type="ECO:0000313" key="3">
    <source>
        <dbReference type="Proteomes" id="UP000185596"/>
    </source>
</evidence>